<evidence type="ECO:0000256" key="14">
    <source>
        <dbReference type="ARBA" id="ARBA00023002"/>
    </source>
</evidence>
<dbReference type="InterPro" id="IPR001320">
    <property type="entry name" value="Iontro_rcpt_C"/>
</dbReference>
<feature type="transmembrane region" description="Helical" evidence="23">
    <location>
        <begin position="1120"/>
        <end position="1141"/>
    </location>
</feature>
<evidence type="ECO:0000313" key="26">
    <source>
        <dbReference type="Proteomes" id="UP000007151"/>
    </source>
</evidence>
<proteinExistence type="inferred from homology"/>
<comment type="similarity">
    <text evidence="5">Belongs to the acyl-CoA oxidase family.</text>
</comment>
<evidence type="ECO:0000313" key="25">
    <source>
        <dbReference type="EMBL" id="OWR45511.1"/>
    </source>
</evidence>
<dbReference type="GO" id="GO:0005777">
    <property type="term" value="C:peroxisome"/>
    <property type="evidence" value="ECO:0007669"/>
    <property type="project" value="UniProtKB-SubCell"/>
</dbReference>
<comment type="caution">
    <text evidence="25">The sequence shown here is derived from an EMBL/GenBank/DDBJ whole genome shotgun (WGS) entry which is preliminary data.</text>
</comment>
<dbReference type="EC" id="1.3.3.6" evidence="7"/>
<evidence type="ECO:0000256" key="15">
    <source>
        <dbReference type="ARBA" id="ARBA00023065"/>
    </source>
</evidence>
<keyword evidence="22" id="KW-0407">Ion channel</keyword>
<dbReference type="Gene3D" id="1.10.287.70">
    <property type="match status" value="1"/>
</dbReference>
<dbReference type="STRING" id="278856.A0A212EVL8"/>
<dbReference type="GO" id="GO:0005504">
    <property type="term" value="F:fatty acid binding"/>
    <property type="evidence" value="ECO:0007669"/>
    <property type="project" value="TreeGrafter"/>
</dbReference>
<dbReference type="InterPro" id="IPR006091">
    <property type="entry name" value="Acyl-CoA_Oxase/DH_mid-dom"/>
</dbReference>
<sequence length="1360" mass="154777">MENSTKMMTEEELKEFFPDFQSGPLDHYRKQATFSWRIMKLVYNNYASIKIKHDIWKFMETHPLFQHPSTRLSLDEERHLTIKRMYTLYNEQFASFEKIAAEPNIFQAESEAMFMFNSSLAVKISLTFRMFANTIQGSGRAHHYHFIEDIQKAKIGGCFALTEVAHGSNAKGMQTTATYCPETKEFVVNSANFEAAKFWVGALGKCATHAIVYAMLISKGKNHGLHAFVVPIRDPKTLKLYPGVIAGDIGEKIGLNGLDNGFVMFNNYHIPKENALDKLGGVDDSGDYKTPFRDPNKRFGAALGILSGGRVHITSISTNYLQKAIVIAIRYSAVRRQFGPENSREETPVLEYQQQQTRLLPHLAATYAYRIFCTWFGVLHINITIDNYAGVQENAAARGIEVHALSSAVKPVCGWGARDGIQAAREACGGHGYLTAAGIGDLRDDNDANCTYEGENGLLLQQASNWLLGVWPRRREITPEDTPLGTLEFLENVDEVLQKTCPWDGDDLVDPYNLTVMYKWVTAYLLKITYEKVSQLKRRGKDNWESKNDSQSYYAATLSVVYGENYIVNRFYKTAQSFGDDACREVLLKLMALFAAHSLEKHMATLFIGGYFSSRQGVDLRAGILRLCKELSSQAVSLVDSLAPPDFCLNSVLGNSDGQVYKHLQDSVMSYPGAMSRPRWWKDVVFWESYVQTRADTSRIIKNIEISKDLQDLVADLINYLVRRDDVTCLTVVSDPVYLNVFEGALFKGIYTVPNIMIVVEEREDLLSPNFNTLESLRQARNDGCNVYLIILANGLQVTRLLKFGYKHRLLDTRAKYIMLHDVRLFHSANHYLWKSIVNVIFLKYHSKVIGDVKSKAWFDLSTVPFPNIIKEIFIPRRVDIWRRNKFHYGRDLFADKTGNLYDEVLNVVYVDHVPSVVVTKSNATNKVGGVEIEILKTLAQKMHFKPKLYEPINAESQKWGHKQDNGSFSGLLGEMVNSGADVALGNLQYTPSHLEMTDLSIPYTSQCWTFLTPEALTDNSWKTLILPFKLNMWIAVLLVLLVTGSIFYGLAIYYMNLLNYKGVSEGFEANDRKMSYTKPVGLYLFGEISNSILYTYGMLVVVSLPKLPTGWSIRLLTGWYWLYCILLVVSYRASMTAILANPTPRVTIDTLQELVDSKIACGGWGSETKNFFLESLDEMGQKIGEMFENVDDPEQATNKIAQGIFAYYDSENFLKHLTVKRKNMVLMTSPENNTRDRNLHIMKDCVVNIPISIGFHKNSPLKPLADVYLRRIVEVGLVEKWLNDAMYKIRTREKNEEEVKALINLKKLYCAFVALSIGYTLSSICLFLEFMHWHFVVKRDPGFDKYAMNEYYMHKNKKK</sequence>
<dbReference type="Pfam" id="PF10613">
    <property type="entry name" value="Lig_chan-Glu_bd"/>
    <property type="match status" value="1"/>
</dbReference>
<dbReference type="FunFam" id="2.40.110.10:FF:000005">
    <property type="entry name" value="Acyl-coenzyme A oxidase"/>
    <property type="match status" value="1"/>
</dbReference>
<dbReference type="InterPro" id="IPR002655">
    <property type="entry name" value="Acyl-CoA_oxidase_C"/>
</dbReference>
<evidence type="ECO:0000256" key="9">
    <source>
        <dbReference type="ARBA" id="ARBA00022630"/>
    </source>
</evidence>
<evidence type="ECO:0000256" key="8">
    <source>
        <dbReference type="ARBA" id="ARBA00022448"/>
    </source>
</evidence>
<dbReference type="SUPFAM" id="SSF47203">
    <property type="entry name" value="Acyl-CoA dehydrogenase C-terminal domain-like"/>
    <property type="match status" value="2"/>
</dbReference>
<feature type="transmembrane region" description="Helical" evidence="23">
    <location>
        <begin position="1081"/>
        <end position="1100"/>
    </location>
</feature>
<comment type="pathway">
    <text evidence="4">Lipid metabolism.</text>
</comment>
<dbReference type="Pfam" id="PF01756">
    <property type="entry name" value="ACOX"/>
    <property type="match status" value="1"/>
</dbReference>
<evidence type="ECO:0000256" key="17">
    <source>
        <dbReference type="ARBA" id="ARBA00023136"/>
    </source>
</evidence>
<dbReference type="PANTHER" id="PTHR10909">
    <property type="entry name" value="ELECTRON TRANSPORT OXIDOREDUCTASE"/>
    <property type="match status" value="1"/>
</dbReference>
<evidence type="ECO:0000256" key="2">
    <source>
        <dbReference type="ARBA" id="ARBA00004141"/>
    </source>
</evidence>
<dbReference type="InterPro" id="IPR009100">
    <property type="entry name" value="AcylCoA_DH/oxidase_NM_dom_sf"/>
</dbReference>
<dbReference type="EMBL" id="AGBW02012180">
    <property type="protein sequence ID" value="OWR45511.1"/>
    <property type="molecule type" value="Genomic_DNA"/>
</dbReference>
<feature type="transmembrane region" description="Helical" evidence="23">
    <location>
        <begin position="1033"/>
        <end position="1055"/>
    </location>
</feature>
<keyword evidence="10 23" id="KW-0812">Transmembrane</keyword>
<dbReference type="Pfam" id="PF02770">
    <property type="entry name" value="Acyl-CoA_dh_M"/>
    <property type="match status" value="1"/>
</dbReference>
<keyword evidence="13 23" id="KW-1133">Transmembrane helix</keyword>
<keyword evidence="26" id="KW-1185">Reference proteome</keyword>
<dbReference type="Proteomes" id="UP000007151">
    <property type="component" value="Unassembled WGS sequence"/>
</dbReference>
<evidence type="ECO:0000256" key="13">
    <source>
        <dbReference type="ARBA" id="ARBA00022989"/>
    </source>
</evidence>
<dbReference type="GO" id="GO:0016020">
    <property type="term" value="C:membrane"/>
    <property type="evidence" value="ECO:0007669"/>
    <property type="project" value="UniProtKB-SubCell"/>
</dbReference>
<dbReference type="KEGG" id="dpl:KGM_209597"/>
<dbReference type="GO" id="GO:0033540">
    <property type="term" value="P:fatty acid beta-oxidation using acyl-CoA oxidase"/>
    <property type="evidence" value="ECO:0007669"/>
    <property type="project" value="TreeGrafter"/>
</dbReference>
<dbReference type="GO" id="GO:0071949">
    <property type="term" value="F:FAD binding"/>
    <property type="evidence" value="ECO:0007669"/>
    <property type="project" value="InterPro"/>
</dbReference>
<evidence type="ECO:0000256" key="3">
    <source>
        <dbReference type="ARBA" id="ARBA00004275"/>
    </source>
</evidence>
<dbReference type="SUPFAM" id="SSF56645">
    <property type="entry name" value="Acyl-CoA dehydrogenase NM domain-like"/>
    <property type="match status" value="1"/>
</dbReference>
<evidence type="ECO:0000256" key="5">
    <source>
        <dbReference type="ARBA" id="ARBA00006288"/>
    </source>
</evidence>
<evidence type="ECO:0000256" key="16">
    <source>
        <dbReference type="ARBA" id="ARBA00023098"/>
    </source>
</evidence>
<keyword evidence="17 23" id="KW-0472">Membrane</keyword>
<evidence type="ECO:0000256" key="21">
    <source>
        <dbReference type="ARBA" id="ARBA00023286"/>
    </source>
</evidence>
<gene>
    <name evidence="25" type="ORF">KGM_209597</name>
</gene>
<feature type="domain" description="Ionotropic glutamate receptor L-glutamate and glycine-binding" evidence="24">
    <location>
        <begin position="915"/>
        <end position="978"/>
    </location>
</feature>
<dbReference type="Gene3D" id="3.40.190.10">
    <property type="entry name" value="Periplasmic binding protein-like II"/>
    <property type="match status" value="1"/>
</dbReference>
<evidence type="ECO:0000256" key="19">
    <source>
        <dbReference type="ARBA" id="ARBA00023170"/>
    </source>
</evidence>
<evidence type="ECO:0000256" key="23">
    <source>
        <dbReference type="SAM" id="Phobius"/>
    </source>
</evidence>
<keyword evidence="9" id="KW-0285">Flavoprotein</keyword>
<keyword evidence="12" id="KW-0276">Fatty acid metabolism</keyword>
<name>A0A212EVL8_DANPL</name>
<dbReference type="eggNOG" id="KOG0135">
    <property type="taxonomic scope" value="Eukaryota"/>
</dbReference>
<dbReference type="eggNOG" id="KOG1052">
    <property type="taxonomic scope" value="Eukaryota"/>
</dbReference>
<accession>A0A212EVL8</accession>
<dbReference type="Pfam" id="PF00060">
    <property type="entry name" value="Lig_chan"/>
    <property type="match status" value="1"/>
</dbReference>
<dbReference type="GO" id="GO:0015276">
    <property type="term" value="F:ligand-gated monoatomic ion channel activity"/>
    <property type="evidence" value="ECO:0007669"/>
    <property type="project" value="InterPro"/>
</dbReference>
<keyword evidence="8" id="KW-0813">Transport</keyword>
<dbReference type="Pfam" id="PF22924">
    <property type="entry name" value="ACOX_C_alpha1"/>
    <property type="match status" value="1"/>
</dbReference>
<dbReference type="InterPro" id="IPR046373">
    <property type="entry name" value="Acyl-CoA_Oxase/DH_mid-dom_sf"/>
</dbReference>
<comment type="subcellular location">
    <subcellularLocation>
        <location evidence="2">Membrane</location>
        <topology evidence="2">Multi-pass membrane protein</topology>
    </subcellularLocation>
    <subcellularLocation>
        <location evidence="3">Peroxisome</location>
    </subcellularLocation>
</comment>
<dbReference type="InterPro" id="IPR055060">
    <property type="entry name" value="ACOX_C_alpha1"/>
</dbReference>
<keyword evidence="14" id="KW-0560">Oxidoreductase</keyword>
<evidence type="ECO:0000256" key="6">
    <source>
        <dbReference type="ARBA" id="ARBA00008685"/>
    </source>
</evidence>
<evidence type="ECO:0000256" key="22">
    <source>
        <dbReference type="ARBA" id="ARBA00023303"/>
    </source>
</evidence>
<keyword evidence="18" id="KW-0576">Peroxisome</keyword>
<evidence type="ECO:0000256" key="11">
    <source>
        <dbReference type="ARBA" id="ARBA00022827"/>
    </source>
</evidence>
<reference evidence="25 26" key="1">
    <citation type="journal article" date="2011" name="Cell">
        <title>The monarch butterfly genome yields insights into long-distance migration.</title>
        <authorList>
            <person name="Zhan S."/>
            <person name="Merlin C."/>
            <person name="Boore J.L."/>
            <person name="Reppert S.M."/>
        </authorList>
    </citation>
    <scope>NUCLEOTIDE SEQUENCE [LARGE SCALE GENOMIC DNA]</scope>
    <source>
        <strain evidence="25">F-2</strain>
    </source>
</reference>
<evidence type="ECO:0000259" key="24">
    <source>
        <dbReference type="SMART" id="SM00918"/>
    </source>
</evidence>
<evidence type="ECO:0000256" key="20">
    <source>
        <dbReference type="ARBA" id="ARBA00023180"/>
    </source>
</evidence>
<evidence type="ECO:0000256" key="18">
    <source>
        <dbReference type="ARBA" id="ARBA00023140"/>
    </source>
</evidence>
<dbReference type="Gene3D" id="2.40.110.10">
    <property type="entry name" value="Butyryl-CoA Dehydrogenase, subunit A, domain 2"/>
    <property type="match status" value="1"/>
</dbReference>
<keyword evidence="20" id="KW-0325">Glycoprotein</keyword>
<evidence type="ECO:0000256" key="4">
    <source>
        <dbReference type="ARBA" id="ARBA00005189"/>
    </source>
</evidence>
<evidence type="ECO:0000256" key="7">
    <source>
        <dbReference type="ARBA" id="ARBA00012870"/>
    </source>
</evidence>
<dbReference type="InterPro" id="IPR019594">
    <property type="entry name" value="Glu/Gly-bd"/>
</dbReference>
<keyword evidence="16" id="KW-0443">Lipid metabolism</keyword>
<dbReference type="GO" id="GO:0016402">
    <property type="term" value="F:pristanoyl-CoA oxidase activity"/>
    <property type="evidence" value="ECO:0007669"/>
    <property type="project" value="TreeGrafter"/>
</dbReference>
<keyword evidence="15" id="KW-0406">Ion transport</keyword>
<dbReference type="PANTHER" id="PTHR10909:SF390">
    <property type="entry name" value="PEROXISOMAL ACYL-COENZYME A OXIDASE 3"/>
    <property type="match status" value="1"/>
</dbReference>
<comment type="cofactor">
    <cofactor evidence="1">
        <name>FAD</name>
        <dbReference type="ChEBI" id="CHEBI:57692"/>
    </cofactor>
</comment>
<evidence type="ECO:0000256" key="12">
    <source>
        <dbReference type="ARBA" id="ARBA00022832"/>
    </source>
</evidence>
<protein>
    <recommendedName>
        <fullName evidence="7">acyl-CoA oxidase</fullName>
        <ecNumber evidence="7">1.3.3.6</ecNumber>
    </recommendedName>
</protein>
<dbReference type="GO" id="GO:0055088">
    <property type="term" value="P:lipid homeostasis"/>
    <property type="evidence" value="ECO:0007669"/>
    <property type="project" value="TreeGrafter"/>
</dbReference>
<keyword evidence="19 25" id="KW-0675">Receptor</keyword>
<dbReference type="InterPro" id="IPR012258">
    <property type="entry name" value="Acyl-CoA_oxidase"/>
</dbReference>
<evidence type="ECO:0000256" key="10">
    <source>
        <dbReference type="ARBA" id="ARBA00022692"/>
    </source>
</evidence>
<keyword evidence="21" id="KW-1071">Ligand-gated ion channel</keyword>
<dbReference type="Gene3D" id="1.20.140.10">
    <property type="entry name" value="Butyryl-CoA Dehydrogenase, subunit A, domain 3"/>
    <property type="match status" value="2"/>
</dbReference>
<evidence type="ECO:0000256" key="1">
    <source>
        <dbReference type="ARBA" id="ARBA00001974"/>
    </source>
</evidence>
<keyword evidence="11" id="KW-0274">FAD</keyword>
<dbReference type="SMART" id="SM00918">
    <property type="entry name" value="Lig_chan-Glu_bd"/>
    <property type="match status" value="1"/>
</dbReference>
<dbReference type="FunFam" id="1.20.140.10:FF:000007">
    <property type="entry name" value="Acyl-coenzyme A oxidase"/>
    <property type="match status" value="1"/>
</dbReference>
<feature type="transmembrane region" description="Helical" evidence="23">
    <location>
        <begin position="1309"/>
        <end position="1332"/>
    </location>
</feature>
<dbReference type="InterPro" id="IPR036250">
    <property type="entry name" value="AcylCo_DH-like_C"/>
</dbReference>
<comment type="similarity">
    <text evidence="6">Belongs to the glutamate-gated ion channel (TC 1.A.10.1) family.</text>
</comment>
<dbReference type="InParanoid" id="A0A212EVL8"/>
<dbReference type="FunFam" id="1.20.140.10:FF:000010">
    <property type="entry name" value="Acyl-coenzyme A oxidase"/>
    <property type="match status" value="1"/>
</dbReference>
<organism evidence="25 26">
    <name type="scientific">Danaus plexippus plexippus</name>
    <dbReference type="NCBI Taxonomy" id="278856"/>
    <lineage>
        <taxon>Eukaryota</taxon>
        <taxon>Metazoa</taxon>
        <taxon>Ecdysozoa</taxon>
        <taxon>Arthropoda</taxon>
        <taxon>Hexapoda</taxon>
        <taxon>Insecta</taxon>
        <taxon>Pterygota</taxon>
        <taxon>Neoptera</taxon>
        <taxon>Endopterygota</taxon>
        <taxon>Lepidoptera</taxon>
        <taxon>Glossata</taxon>
        <taxon>Ditrysia</taxon>
        <taxon>Papilionoidea</taxon>
        <taxon>Nymphalidae</taxon>
        <taxon>Danainae</taxon>
        <taxon>Danaini</taxon>
        <taxon>Danaina</taxon>
        <taxon>Danaus</taxon>
        <taxon>Danaus</taxon>
    </lineage>
</organism>
<dbReference type="SUPFAM" id="SSF53850">
    <property type="entry name" value="Periplasmic binding protein-like II"/>
    <property type="match status" value="1"/>
</dbReference>